<evidence type="ECO:0000259" key="16">
    <source>
        <dbReference type="PROSITE" id="PS51747"/>
    </source>
</evidence>
<evidence type="ECO:0000256" key="2">
    <source>
        <dbReference type="ARBA" id="ARBA00004882"/>
    </source>
</evidence>
<dbReference type="InterPro" id="IPR050765">
    <property type="entry name" value="Riboflavin_Biosynth_HTPR"/>
</dbReference>
<feature type="binding site" evidence="14">
    <location>
        <position position="166"/>
    </location>
    <ligand>
        <name>NADP(+)</name>
        <dbReference type="ChEBI" id="CHEBI:58349"/>
    </ligand>
</feature>
<evidence type="ECO:0000256" key="13">
    <source>
        <dbReference type="PIRSR" id="PIRSR006769-1"/>
    </source>
</evidence>
<accession>A0A9D1Q6G4</accession>
<dbReference type="InterPro" id="IPR002734">
    <property type="entry name" value="RibDG_C"/>
</dbReference>
<feature type="domain" description="CMP/dCMP-type deaminase" evidence="16">
    <location>
        <begin position="10"/>
        <end position="134"/>
    </location>
</feature>
<dbReference type="GO" id="GO:0008835">
    <property type="term" value="F:diaminohydroxyphosphoribosylaminopyrimidine deaminase activity"/>
    <property type="evidence" value="ECO:0007669"/>
    <property type="project" value="UniProtKB-EC"/>
</dbReference>
<evidence type="ECO:0000256" key="10">
    <source>
        <dbReference type="ARBA" id="ARBA00023002"/>
    </source>
</evidence>
<organism evidence="17 18">
    <name type="scientific">Candidatus Ignatzschineria merdigallinarum</name>
    <dbReference type="NCBI Taxonomy" id="2838621"/>
    <lineage>
        <taxon>Bacteria</taxon>
        <taxon>Pseudomonadati</taxon>
        <taxon>Pseudomonadota</taxon>
        <taxon>Gammaproteobacteria</taxon>
        <taxon>Cardiobacteriales</taxon>
        <taxon>Ignatzschineriaceae</taxon>
        <taxon>Ignatzschineria</taxon>
    </lineage>
</organism>
<comment type="pathway">
    <text evidence="2 12">Cofactor biosynthesis; riboflavin biosynthesis; 5-amino-6-(D-ribitylamino)uracil from GTP: step 2/4.</text>
</comment>
<keyword evidence="9 12" id="KW-0521">NADP</keyword>
<feature type="binding site" evidence="14">
    <location>
        <position position="212"/>
    </location>
    <ligand>
        <name>NADP(+)</name>
        <dbReference type="ChEBI" id="CHEBI:58349"/>
    </ligand>
</feature>
<dbReference type="InterPro" id="IPR002125">
    <property type="entry name" value="CMP_dCMP_dom"/>
</dbReference>
<comment type="similarity">
    <text evidence="5 12">In the C-terminal section; belongs to the HTP reductase family.</text>
</comment>
<dbReference type="GO" id="GO:0008703">
    <property type="term" value="F:5-amino-6-(5-phosphoribosylamino)uracil reductase activity"/>
    <property type="evidence" value="ECO:0007669"/>
    <property type="project" value="UniProtKB-EC"/>
</dbReference>
<gene>
    <name evidence="17" type="primary">ribD</name>
    <name evidence="17" type="ORF">H9889_06035</name>
</gene>
<evidence type="ECO:0000256" key="9">
    <source>
        <dbReference type="ARBA" id="ARBA00022857"/>
    </source>
</evidence>
<evidence type="ECO:0000256" key="1">
    <source>
        <dbReference type="ARBA" id="ARBA00002151"/>
    </source>
</evidence>
<evidence type="ECO:0000256" key="7">
    <source>
        <dbReference type="ARBA" id="ARBA00022723"/>
    </source>
</evidence>
<evidence type="ECO:0000313" key="18">
    <source>
        <dbReference type="Proteomes" id="UP000823934"/>
    </source>
</evidence>
<dbReference type="InterPro" id="IPR004794">
    <property type="entry name" value="Eubact_RibD"/>
</dbReference>
<dbReference type="Pfam" id="PF01872">
    <property type="entry name" value="RibD_C"/>
    <property type="match status" value="1"/>
</dbReference>
<evidence type="ECO:0000256" key="4">
    <source>
        <dbReference type="ARBA" id="ARBA00005259"/>
    </source>
</evidence>
<comment type="catalytic activity">
    <reaction evidence="12">
        <text>2,5-diamino-6-hydroxy-4-(5-phosphoribosylamino)-pyrimidine + H2O + H(+) = 5-amino-6-(5-phospho-D-ribosylamino)uracil + NH4(+)</text>
        <dbReference type="Rhea" id="RHEA:21868"/>
        <dbReference type="ChEBI" id="CHEBI:15377"/>
        <dbReference type="ChEBI" id="CHEBI:15378"/>
        <dbReference type="ChEBI" id="CHEBI:28938"/>
        <dbReference type="ChEBI" id="CHEBI:58453"/>
        <dbReference type="ChEBI" id="CHEBI:58614"/>
        <dbReference type="EC" id="3.5.4.26"/>
    </reaction>
</comment>
<name>A0A9D1Q6G4_9GAMM</name>
<reference evidence="17" key="1">
    <citation type="journal article" date="2021" name="PeerJ">
        <title>Extensive microbial diversity within the chicken gut microbiome revealed by metagenomics and culture.</title>
        <authorList>
            <person name="Gilroy R."/>
            <person name="Ravi A."/>
            <person name="Getino M."/>
            <person name="Pursley I."/>
            <person name="Horton D.L."/>
            <person name="Alikhan N.F."/>
            <person name="Baker D."/>
            <person name="Gharbi K."/>
            <person name="Hall N."/>
            <person name="Watson M."/>
            <person name="Adriaenssens E.M."/>
            <person name="Foster-Nyarko E."/>
            <person name="Jarju S."/>
            <person name="Secka A."/>
            <person name="Antonio M."/>
            <person name="Oren A."/>
            <person name="Chaudhuri R.R."/>
            <person name="La Ragione R."/>
            <person name="Hildebrand F."/>
            <person name="Pallen M.J."/>
        </authorList>
    </citation>
    <scope>NUCLEOTIDE SEQUENCE</scope>
    <source>
        <strain evidence="17">CHK160-9182</strain>
    </source>
</reference>
<comment type="catalytic activity">
    <reaction evidence="12">
        <text>5-amino-6-(5-phospho-D-ribitylamino)uracil + NADP(+) = 5-amino-6-(5-phospho-D-ribosylamino)uracil + NADPH + H(+)</text>
        <dbReference type="Rhea" id="RHEA:17845"/>
        <dbReference type="ChEBI" id="CHEBI:15378"/>
        <dbReference type="ChEBI" id="CHEBI:57783"/>
        <dbReference type="ChEBI" id="CHEBI:58349"/>
        <dbReference type="ChEBI" id="CHEBI:58421"/>
        <dbReference type="ChEBI" id="CHEBI:58453"/>
        <dbReference type="EC" id="1.1.1.193"/>
    </reaction>
</comment>
<dbReference type="PIRSF" id="PIRSF006769">
    <property type="entry name" value="RibD"/>
    <property type="match status" value="1"/>
</dbReference>
<comment type="cofactor">
    <cofactor evidence="12 15">
        <name>Zn(2+)</name>
        <dbReference type="ChEBI" id="CHEBI:29105"/>
    </cofactor>
    <text evidence="12 15">Binds 1 zinc ion.</text>
</comment>
<dbReference type="PROSITE" id="PS00903">
    <property type="entry name" value="CYT_DCMP_DEAMINASES_1"/>
    <property type="match status" value="1"/>
</dbReference>
<protein>
    <recommendedName>
        <fullName evidence="12">Riboflavin biosynthesis protein RibD</fullName>
    </recommendedName>
    <domain>
        <recommendedName>
            <fullName evidence="12">Diaminohydroxyphosphoribosylaminopyrimidine deaminase</fullName>
            <shortName evidence="12">DRAP deaminase</shortName>
            <ecNumber evidence="12">3.5.4.26</ecNumber>
        </recommendedName>
        <alternativeName>
            <fullName evidence="12">Riboflavin-specific deaminase</fullName>
        </alternativeName>
    </domain>
    <domain>
        <recommendedName>
            <fullName evidence="12">5-amino-6-(5-phosphoribosylamino)uracil reductase</fullName>
            <ecNumber evidence="12">1.1.1.193</ecNumber>
        </recommendedName>
        <alternativeName>
            <fullName evidence="12">HTP reductase</fullName>
        </alternativeName>
    </domain>
</protein>
<feature type="active site" description="Proton donor" evidence="13">
    <location>
        <position position="61"/>
    </location>
</feature>
<dbReference type="Gene3D" id="3.40.140.10">
    <property type="entry name" value="Cytidine Deaminase, domain 2"/>
    <property type="match status" value="1"/>
</dbReference>
<comment type="similarity">
    <text evidence="4 12">In the N-terminal section; belongs to the cytidine and deoxycytidylate deaminase family.</text>
</comment>
<dbReference type="EC" id="1.1.1.193" evidence="12"/>
<dbReference type="InterPro" id="IPR016192">
    <property type="entry name" value="APOBEC/CMP_deaminase_Zn-bd"/>
</dbReference>
<evidence type="ECO:0000256" key="3">
    <source>
        <dbReference type="ARBA" id="ARBA00004910"/>
    </source>
</evidence>
<feature type="binding site" evidence="14">
    <location>
        <position position="180"/>
    </location>
    <ligand>
        <name>substrate</name>
    </ligand>
</feature>
<keyword evidence="12 17" id="KW-0378">Hydrolase</keyword>
<evidence type="ECO:0000256" key="6">
    <source>
        <dbReference type="ARBA" id="ARBA00022619"/>
    </source>
</evidence>
<dbReference type="SUPFAM" id="SSF53927">
    <property type="entry name" value="Cytidine deaminase-like"/>
    <property type="match status" value="1"/>
</dbReference>
<dbReference type="PANTHER" id="PTHR38011">
    <property type="entry name" value="DIHYDROFOLATE REDUCTASE FAMILY PROTEIN (AFU_ORTHOLOGUE AFUA_8G06820)"/>
    <property type="match status" value="1"/>
</dbReference>
<proteinExistence type="inferred from homology"/>
<comment type="pathway">
    <text evidence="3 12">Cofactor biosynthesis; riboflavin biosynthesis; 5-amino-6-(D-ribitylamino)uracil from GTP: step 3/4.</text>
</comment>
<feature type="binding site" evidence="14">
    <location>
        <position position="208"/>
    </location>
    <ligand>
        <name>NADP(+)</name>
        <dbReference type="ChEBI" id="CHEBI:58349"/>
    </ligand>
</feature>
<dbReference type="NCBIfam" id="TIGR00326">
    <property type="entry name" value="eubact_ribD"/>
    <property type="match status" value="1"/>
</dbReference>
<feature type="binding site" evidence="14">
    <location>
        <position position="216"/>
    </location>
    <ligand>
        <name>substrate</name>
    </ligand>
</feature>
<dbReference type="InterPro" id="IPR024072">
    <property type="entry name" value="DHFR-like_dom_sf"/>
</dbReference>
<dbReference type="EMBL" id="DXHP01000133">
    <property type="protein sequence ID" value="HIW06868.1"/>
    <property type="molecule type" value="Genomic_DNA"/>
</dbReference>
<keyword evidence="7 12" id="KW-0479">Metal-binding</keyword>
<dbReference type="PROSITE" id="PS51747">
    <property type="entry name" value="CYT_DCMP_DEAMINASES_2"/>
    <property type="match status" value="1"/>
</dbReference>
<comment type="function">
    <text evidence="1 12">Converts 2,5-diamino-6-(ribosylamino)-4(3h)-pyrimidinone 5'-phosphate into 5-amino-6-(ribosylamino)-2,4(1h,3h)-pyrimidinedione 5'-phosphate.</text>
</comment>
<sequence length="378" mass="41691">MSKEIATQHDKDLLFLQEALELAKQGYGRVSPNPYVGALLVKNNQIIGRGFHQAAGKAHAEVMAVEDALKNGQDLQGATLYVTLEPCCFHGKTPACTDLILRTGITRVVTAMEDPNPSVSGKGHEILRNAGIEVCAHLLPKAGQRLIRYFVTNQLHQRPFVTLKAALSLDGKLATQTKDSQWITGSEARKLGHYYRGLHDAILVGKGTLLQDDPALNVRYDFDTKAPVRIALFNDFLGITTEIIEQYQFFNTELAPSIICYCEDQAPSAELRTCIIEKGVELVPLASTAPKELLDYCFNVGIMSLFIEGGAGIYDAFIQADLVDEFLLFYGPKLIGNPHALELWESSPIKNLNEAPLVKIESVEMCGESFLTIATRRR</sequence>
<keyword evidence="6 12" id="KW-0686">Riboflavin biosynthesis</keyword>
<dbReference type="PANTHER" id="PTHR38011:SF7">
    <property type="entry name" value="2,5-DIAMINO-6-RIBOSYLAMINO-4(3H)-PYRIMIDINONE 5'-PHOSPHATE REDUCTASE"/>
    <property type="match status" value="1"/>
</dbReference>
<dbReference type="EC" id="3.5.4.26" evidence="12"/>
<keyword evidence="10 12" id="KW-0560">Oxidoreductase</keyword>
<feature type="binding site" evidence="14">
    <location>
        <position position="308"/>
    </location>
    <ligand>
        <name>substrate</name>
    </ligand>
</feature>
<evidence type="ECO:0000256" key="8">
    <source>
        <dbReference type="ARBA" id="ARBA00022833"/>
    </source>
</evidence>
<dbReference type="Proteomes" id="UP000823934">
    <property type="component" value="Unassembled WGS sequence"/>
</dbReference>
<dbReference type="AlphaFoldDB" id="A0A9D1Q6G4"/>
<feature type="binding site" evidence="14">
    <location>
        <begin position="310"/>
        <end position="316"/>
    </location>
    <ligand>
        <name>NADP(+)</name>
        <dbReference type="ChEBI" id="CHEBI:58349"/>
    </ligand>
</feature>
<reference evidence="17" key="2">
    <citation type="submission" date="2021-04" db="EMBL/GenBank/DDBJ databases">
        <authorList>
            <person name="Gilroy R."/>
        </authorList>
    </citation>
    <scope>NUCLEOTIDE SEQUENCE</scope>
    <source>
        <strain evidence="17">CHK160-9182</strain>
    </source>
</reference>
<evidence type="ECO:0000256" key="15">
    <source>
        <dbReference type="PIRSR" id="PIRSR006769-3"/>
    </source>
</evidence>
<feature type="binding site" evidence="15">
    <location>
        <position position="87"/>
    </location>
    <ligand>
        <name>Zn(2+)</name>
        <dbReference type="ChEBI" id="CHEBI:29105"/>
        <note>catalytic</note>
    </ligand>
</feature>
<evidence type="ECO:0000256" key="5">
    <source>
        <dbReference type="ARBA" id="ARBA00007417"/>
    </source>
</evidence>
<feature type="binding site" evidence="15">
    <location>
        <position position="59"/>
    </location>
    <ligand>
        <name>Zn(2+)</name>
        <dbReference type="ChEBI" id="CHEBI:29105"/>
        <note>catalytic</note>
    </ligand>
</feature>
<dbReference type="GO" id="GO:0008270">
    <property type="term" value="F:zinc ion binding"/>
    <property type="evidence" value="ECO:0007669"/>
    <property type="project" value="InterPro"/>
</dbReference>
<keyword evidence="11" id="KW-0511">Multifunctional enzyme</keyword>
<comment type="caution">
    <text evidence="17">The sequence shown here is derived from an EMBL/GenBank/DDBJ whole genome shotgun (WGS) entry which is preliminary data.</text>
</comment>
<dbReference type="CDD" id="cd01284">
    <property type="entry name" value="Riboflavin_deaminase-reductase"/>
    <property type="match status" value="1"/>
</dbReference>
<evidence type="ECO:0000256" key="11">
    <source>
        <dbReference type="ARBA" id="ARBA00023268"/>
    </source>
</evidence>
<dbReference type="InterPro" id="IPR016193">
    <property type="entry name" value="Cytidine_deaminase-like"/>
</dbReference>
<dbReference type="SUPFAM" id="SSF53597">
    <property type="entry name" value="Dihydrofolate reductase-like"/>
    <property type="match status" value="1"/>
</dbReference>
<dbReference type="Gene3D" id="3.40.430.10">
    <property type="entry name" value="Dihydrofolate Reductase, subunit A"/>
    <property type="match status" value="1"/>
</dbReference>
<dbReference type="GO" id="GO:0009231">
    <property type="term" value="P:riboflavin biosynthetic process"/>
    <property type="evidence" value="ECO:0007669"/>
    <property type="project" value="UniProtKB-KW"/>
</dbReference>
<evidence type="ECO:0000256" key="12">
    <source>
        <dbReference type="PIRNR" id="PIRNR006769"/>
    </source>
</evidence>
<dbReference type="Pfam" id="PF00383">
    <property type="entry name" value="dCMP_cyt_deam_1"/>
    <property type="match status" value="1"/>
</dbReference>
<keyword evidence="8 12" id="KW-0862">Zinc</keyword>
<feature type="binding site" evidence="14">
    <location>
        <position position="196"/>
    </location>
    <ligand>
        <name>substrate</name>
    </ligand>
</feature>
<evidence type="ECO:0000313" key="17">
    <source>
        <dbReference type="EMBL" id="HIW06868.1"/>
    </source>
</evidence>
<feature type="binding site" evidence="14">
    <location>
        <position position="182"/>
    </location>
    <ligand>
        <name>NADP(+)</name>
        <dbReference type="ChEBI" id="CHEBI:58349"/>
    </ligand>
</feature>
<feature type="binding site" evidence="14">
    <location>
        <position position="219"/>
    </location>
    <ligand>
        <name>substrate</name>
    </ligand>
</feature>
<evidence type="ECO:0000256" key="14">
    <source>
        <dbReference type="PIRSR" id="PIRSR006769-2"/>
    </source>
</evidence>
<feature type="binding site" evidence="15">
    <location>
        <position position="96"/>
    </location>
    <ligand>
        <name>Zn(2+)</name>
        <dbReference type="ChEBI" id="CHEBI:29105"/>
        <note>catalytic</note>
    </ligand>
</feature>